<dbReference type="InterPro" id="IPR033113">
    <property type="entry name" value="PLA2_histidine"/>
</dbReference>
<dbReference type="EC" id="3.1.1.4" evidence="3"/>
<dbReference type="Ensembl" id="ENSCLMT00005016474.1">
    <property type="protein sequence ID" value="ENSCLMP00005015509.1"/>
    <property type="gene ID" value="ENSCLMG00005008067.1"/>
</dbReference>
<dbReference type="GO" id="GO:0004623">
    <property type="term" value="F:phospholipase A2 activity"/>
    <property type="evidence" value="ECO:0007669"/>
    <property type="project" value="UniProtKB-EC"/>
</dbReference>
<dbReference type="GO" id="GO:0005576">
    <property type="term" value="C:extracellular region"/>
    <property type="evidence" value="ECO:0007669"/>
    <property type="project" value="UniProtKB-SubCell"/>
</dbReference>
<dbReference type="CDD" id="cd04704">
    <property type="entry name" value="PLA2_bee_venom_like"/>
    <property type="match status" value="1"/>
</dbReference>
<dbReference type="Proteomes" id="UP000694565">
    <property type="component" value="Unplaced"/>
</dbReference>
<evidence type="ECO:0000256" key="6">
    <source>
        <dbReference type="ARBA" id="ARBA00022801"/>
    </source>
</evidence>
<evidence type="ECO:0000313" key="12">
    <source>
        <dbReference type="Ensembl" id="ENSCLMP00005015509.1"/>
    </source>
</evidence>
<evidence type="ECO:0000256" key="9">
    <source>
        <dbReference type="ARBA" id="ARBA00023157"/>
    </source>
</evidence>
<evidence type="ECO:0000256" key="2">
    <source>
        <dbReference type="ARBA" id="ARBA00004613"/>
    </source>
</evidence>
<accession>A0A8C2Z2N0</accession>
<evidence type="ECO:0000256" key="1">
    <source>
        <dbReference type="ARBA" id="ARBA00001913"/>
    </source>
</evidence>
<reference evidence="12" key="1">
    <citation type="submission" date="2025-08" db="UniProtKB">
        <authorList>
            <consortium name="Ensembl"/>
        </authorList>
    </citation>
    <scope>IDENTIFICATION</scope>
</reference>
<dbReference type="InterPro" id="IPR036444">
    <property type="entry name" value="PLipase_A2_dom_sf"/>
</dbReference>
<protein>
    <recommendedName>
        <fullName evidence="3">phospholipase A2</fullName>
        <ecNumber evidence="3">3.1.1.4</ecNumber>
    </recommendedName>
</protein>
<dbReference type="SMART" id="SM00085">
    <property type="entry name" value="PA2c"/>
    <property type="match status" value="1"/>
</dbReference>
<evidence type="ECO:0000256" key="4">
    <source>
        <dbReference type="ARBA" id="ARBA00022525"/>
    </source>
</evidence>
<keyword evidence="9" id="KW-1015">Disulfide bond</keyword>
<evidence type="ECO:0000259" key="11">
    <source>
        <dbReference type="SMART" id="SM00085"/>
    </source>
</evidence>
<keyword evidence="4" id="KW-0964">Secreted</keyword>
<comment type="subcellular location">
    <subcellularLocation>
        <location evidence="2">Secreted</location>
    </subcellularLocation>
</comment>
<keyword evidence="7" id="KW-0106">Calcium</keyword>
<dbReference type="GO" id="GO:0006644">
    <property type="term" value="P:phospholipid metabolic process"/>
    <property type="evidence" value="ECO:0007669"/>
    <property type="project" value="InterPro"/>
</dbReference>
<dbReference type="GO" id="GO:0050482">
    <property type="term" value="P:arachidonate secretion"/>
    <property type="evidence" value="ECO:0007669"/>
    <property type="project" value="InterPro"/>
</dbReference>
<feature type="domain" description="Phospholipase A2-like central" evidence="11">
    <location>
        <begin position="105"/>
        <end position="240"/>
    </location>
</feature>
<dbReference type="PANTHER" id="PTHR12253">
    <property type="entry name" value="RH14732P"/>
    <property type="match status" value="1"/>
</dbReference>
<reference evidence="12" key="2">
    <citation type="submission" date="2025-09" db="UniProtKB">
        <authorList>
            <consortium name="Ensembl"/>
        </authorList>
    </citation>
    <scope>IDENTIFICATION</scope>
</reference>
<proteinExistence type="predicted"/>
<feature type="region of interest" description="Disordered" evidence="10">
    <location>
        <begin position="383"/>
        <end position="403"/>
    </location>
</feature>
<keyword evidence="5" id="KW-0479">Metal-binding</keyword>
<dbReference type="Pfam" id="PF05826">
    <property type="entry name" value="Phospholip_A2_2"/>
    <property type="match status" value="1"/>
</dbReference>
<dbReference type="InterPro" id="IPR016090">
    <property type="entry name" value="PLA2-like_dom"/>
</dbReference>
<dbReference type="AlphaFoldDB" id="A0A8C2Z2N0"/>
<dbReference type="PROSITE" id="PS00118">
    <property type="entry name" value="PA2_HIS"/>
    <property type="match status" value="1"/>
</dbReference>
<comment type="cofactor">
    <cofactor evidence="1">
        <name>Ca(2+)</name>
        <dbReference type="ChEBI" id="CHEBI:29108"/>
    </cofactor>
</comment>
<keyword evidence="8" id="KW-0443">Lipid metabolism</keyword>
<name>A0A8C2Z2N0_CYCLU</name>
<dbReference type="Gene3D" id="1.20.90.10">
    <property type="entry name" value="Phospholipase A2 domain"/>
    <property type="match status" value="2"/>
</dbReference>
<dbReference type="SUPFAM" id="SSF48619">
    <property type="entry name" value="Phospholipase A2, PLA2"/>
    <property type="match status" value="1"/>
</dbReference>
<dbReference type="GO" id="GO:0046872">
    <property type="term" value="F:metal ion binding"/>
    <property type="evidence" value="ECO:0007669"/>
    <property type="project" value="UniProtKB-KW"/>
</dbReference>
<evidence type="ECO:0000256" key="10">
    <source>
        <dbReference type="SAM" id="MobiDB-lite"/>
    </source>
</evidence>
<organism evidence="12 13">
    <name type="scientific">Cyclopterus lumpus</name>
    <name type="common">Lumpsucker</name>
    <dbReference type="NCBI Taxonomy" id="8103"/>
    <lineage>
        <taxon>Eukaryota</taxon>
        <taxon>Metazoa</taxon>
        <taxon>Chordata</taxon>
        <taxon>Craniata</taxon>
        <taxon>Vertebrata</taxon>
        <taxon>Euteleostomi</taxon>
        <taxon>Actinopterygii</taxon>
        <taxon>Neopterygii</taxon>
        <taxon>Teleostei</taxon>
        <taxon>Neoteleostei</taxon>
        <taxon>Acanthomorphata</taxon>
        <taxon>Eupercaria</taxon>
        <taxon>Perciformes</taxon>
        <taxon>Cottioidei</taxon>
        <taxon>Cottales</taxon>
        <taxon>Cyclopteridae</taxon>
        <taxon>Cyclopterus</taxon>
    </lineage>
</organism>
<keyword evidence="6" id="KW-0378">Hydrolase</keyword>
<keyword evidence="13" id="KW-1185">Reference proteome</keyword>
<evidence type="ECO:0000256" key="5">
    <source>
        <dbReference type="ARBA" id="ARBA00022723"/>
    </source>
</evidence>
<evidence type="ECO:0000256" key="3">
    <source>
        <dbReference type="ARBA" id="ARBA00013278"/>
    </source>
</evidence>
<evidence type="ECO:0000256" key="7">
    <source>
        <dbReference type="ARBA" id="ARBA00022837"/>
    </source>
</evidence>
<dbReference type="FunFam" id="1.20.90.10:FF:000002">
    <property type="entry name" value="Phospholipase A2 group III"/>
    <property type="match status" value="1"/>
</dbReference>
<dbReference type="GeneTree" id="ENSGT00940000165179"/>
<evidence type="ECO:0000313" key="13">
    <source>
        <dbReference type="Proteomes" id="UP000694565"/>
    </source>
</evidence>
<sequence>MNYWSESHSQTRNREACHISDEPLLQKRITFLREDADGVRSLYTSLWSDDTRPVICEVNTDPIVTDRYCRICERTGTQGQEITQRFNISMLLSPNSPCALVSSSSVPKFTKRTRRAGIEGKVRRKRAWIFPGTLWCGTGSKAAGYEQLGMFESADRCCREHDHCLHVILAFTVNYGVFNSNLFTVSLCDCDQRFRQCLLGVNDTISSMVGYSFFNILQVPCFELKQQKQCTEMNWWGTCKVTKKAPYAVFKSPLPFSAVTSNNGDNTDSNMVARSKGKHVTESFVINPHKKSPKGERRCNSRDRLKGDTFYLRRTEGKGCKKHRKLNTTTPSQLPPMSIVYTTSPSIKKGILNASKSTVMMPIKKRTGKKKSNMNGLSDYVTQRQNSYPQTTSARQSSPSLTQKPALQLHLSTTITAVTKSHKEVPKQSRCCGFKMPLRGDTFQPHCKSCLEQKKTLSVTPVTPSTITYGLPVKMATDMTLRLKQTTETPKQDTLQRLWSAATSATAVITKPDISTSIHKKGKPQKQRKSLLRQNNTHNQCLFVTPSENQLLCGSLILLDECKYNILPLEKKYDLQNRESKTAYHCDCTSRLINVILLCLLLYIQNYIIRHFKCCVVLCVLATKPIIQHNVILLPGTALQCGLLRPIIIALQALLTQLSEPIQTKRCYPSNPL</sequence>
<evidence type="ECO:0000256" key="8">
    <source>
        <dbReference type="ARBA" id="ARBA00023098"/>
    </source>
</evidence>